<feature type="region of interest" description="Disordered" evidence="1">
    <location>
        <begin position="96"/>
        <end position="115"/>
    </location>
</feature>
<evidence type="ECO:0000256" key="1">
    <source>
        <dbReference type="SAM" id="MobiDB-lite"/>
    </source>
</evidence>
<gene>
    <name evidence="2" type="ORF">V6N11_047285</name>
</gene>
<sequence length="167" mass="18564">MIPVAPHPIGLALVSSWHGLARTVLKDLGRVWGRSRSVESVRNTADWIGSLGVGPARAGLETGHRFELVWTPGSDSDRFSHKGAQTLFSSTPLLFNEEKRDKSSQNPSLCLPKPPPFRRYYRPPIDSSHPISHCLGSGLTQRVSHVRKRDQKRRTSLTSSSPSFDEK</sequence>
<feature type="region of interest" description="Disordered" evidence="1">
    <location>
        <begin position="131"/>
        <end position="167"/>
    </location>
</feature>
<dbReference type="Proteomes" id="UP001396334">
    <property type="component" value="Unassembled WGS sequence"/>
</dbReference>
<protein>
    <submittedName>
        <fullName evidence="2">Uncharacterized protein</fullName>
    </submittedName>
</protein>
<proteinExistence type="predicted"/>
<dbReference type="EMBL" id="JBBPBN010000177">
    <property type="protein sequence ID" value="KAK8973786.1"/>
    <property type="molecule type" value="Genomic_DNA"/>
</dbReference>
<feature type="compositionally biased region" description="Polar residues" evidence="1">
    <location>
        <begin position="156"/>
        <end position="167"/>
    </location>
</feature>
<organism evidence="2 3">
    <name type="scientific">Hibiscus sabdariffa</name>
    <name type="common">roselle</name>
    <dbReference type="NCBI Taxonomy" id="183260"/>
    <lineage>
        <taxon>Eukaryota</taxon>
        <taxon>Viridiplantae</taxon>
        <taxon>Streptophyta</taxon>
        <taxon>Embryophyta</taxon>
        <taxon>Tracheophyta</taxon>
        <taxon>Spermatophyta</taxon>
        <taxon>Magnoliopsida</taxon>
        <taxon>eudicotyledons</taxon>
        <taxon>Gunneridae</taxon>
        <taxon>Pentapetalae</taxon>
        <taxon>rosids</taxon>
        <taxon>malvids</taxon>
        <taxon>Malvales</taxon>
        <taxon>Malvaceae</taxon>
        <taxon>Malvoideae</taxon>
        <taxon>Hibiscus</taxon>
    </lineage>
</organism>
<evidence type="ECO:0000313" key="3">
    <source>
        <dbReference type="Proteomes" id="UP001396334"/>
    </source>
</evidence>
<accession>A0ABR2NCC4</accession>
<name>A0ABR2NCC4_9ROSI</name>
<keyword evidence="3" id="KW-1185">Reference proteome</keyword>
<reference evidence="2 3" key="1">
    <citation type="journal article" date="2024" name="G3 (Bethesda)">
        <title>Genome assembly of Hibiscus sabdariffa L. provides insights into metabolisms of medicinal natural products.</title>
        <authorList>
            <person name="Kim T."/>
        </authorList>
    </citation>
    <scope>NUCLEOTIDE SEQUENCE [LARGE SCALE GENOMIC DNA]</scope>
    <source>
        <strain evidence="2">TK-2024</strain>
        <tissue evidence="2">Old leaves</tissue>
    </source>
</reference>
<feature type="compositionally biased region" description="Basic residues" evidence="1">
    <location>
        <begin position="144"/>
        <end position="155"/>
    </location>
</feature>
<comment type="caution">
    <text evidence="2">The sequence shown here is derived from an EMBL/GenBank/DDBJ whole genome shotgun (WGS) entry which is preliminary data.</text>
</comment>
<evidence type="ECO:0000313" key="2">
    <source>
        <dbReference type="EMBL" id="KAK8973786.1"/>
    </source>
</evidence>